<evidence type="ECO:0000313" key="3">
    <source>
        <dbReference type="EMBL" id="MFF5896101.1"/>
    </source>
</evidence>
<protein>
    <recommendedName>
        <fullName evidence="5">Zinc ribbon protein</fullName>
    </recommendedName>
</protein>
<feature type="compositionally biased region" description="Low complexity" evidence="1">
    <location>
        <begin position="109"/>
        <end position="126"/>
    </location>
</feature>
<organism evidence="3 4">
    <name type="scientific">Streptomyces argenteolus</name>
    <dbReference type="NCBI Taxonomy" id="67274"/>
    <lineage>
        <taxon>Bacteria</taxon>
        <taxon>Bacillati</taxon>
        <taxon>Actinomycetota</taxon>
        <taxon>Actinomycetes</taxon>
        <taxon>Kitasatosporales</taxon>
        <taxon>Streptomycetaceae</taxon>
        <taxon>Streptomyces</taxon>
    </lineage>
</organism>
<evidence type="ECO:0000256" key="1">
    <source>
        <dbReference type="SAM" id="MobiDB-lite"/>
    </source>
</evidence>
<evidence type="ECO:0000313" key="4">
    <source>
        <dbReference type="Proteomes" id="UP001602322"/>
    </source>
</evidence>
<accession>A0ABW6X3S4</accession>
<feature type="compositionally biased region" description="Basic residues" evidence="1">
    <location>
        <begin position="55"/>
        <end position="70"/>
    </location>
</feature>
<keyword evidence="4" id="KW-1185">Reference proteome</keyword>
<keyword evidence="2" id="KW-0472">Membrane</keyword>
<evidence type="ECO:0000256" key="2">
    <source>
        <dbReference type="SAM" id="Phobius"/>
    </source>
</evidence>
<name>A0ABW6X3S4_9ACTN</name>
<comment type="caution">
    <text evidence="3">The sequence shown here is derived from an EMBL/GenBank/DDBJ whole genome shotgun (WGS) entry which is preliminary data.</text>
</comment>
<feature type="compositionally biased region" description="Low complexity" evidence="1">
    <location>
        <begin position="182"/>
        <end position="204"/>
    </location>
</feature>
<feature type="region of interest" description="Disordered" evidence="1">
    <location>
        <begin position="51"/>
        <end position="70"/>
    </location>
</feature>
<dbReference type="Proteomes" id="UP001602322">
    <property type="component" value="Unassembled WGS sequence"/>
</dbReference>
<evidence type="ECO:0008006" key="5">
    <source>
        <dbReference type="Google" id="ProtNLM"/>
    </source>
</evidence>
<feature type="transmembrane region" description="Helical" evidence="2">
    <location>
        <begin position="72"/>
        <end position="92"/>
    </location>
</feature>
<dbReference type="EMBL" id="JBIBEG010000002">
    <property type="protein sequence ID" value="MFF5896101.1"/>
    <property type="molecule type" value="Genomic_DNA"/>
</dbReference>
<gene>
    <name evidence="3" type="ORF">ACFY8O_09280</name>
</gene>
<dbReference type="RefSeq" id="WP_387900263.1">
    <property type="nucleotide sequence ID" value="NZ_JBIBEG010000002.1"/>
</dbReference>
<sequence>MDYCHPCQRHLNGALACAGCGTPADALSPYAVLDLSGGEPERAAEILEPSGPTAGRRRAAARRGRRAHRRRGRALLLTGAGVVLALGALSLAELAMEPEGDSGAADYVSGATSSATEAAPSASTGARPEGPGPVEAPTVVPVTDSHSAAATDGPARTTAPGETSRAPAPGDVTSSAPAPQDPGATGSAPPGPSASGSGEPTAEPTRPEPSETPEPTPSPSETCEKWLWFCV</sequence>
<keyword evidence="2" id="KW-1133">Transmembrane helix</keyword>
<proteinExistence type="predicted"/>
<feature type="region of interest" description="Disordered" evidence="1">
    <location>
        <begin position="100"/>
        <end position="225"/>
    </location>
</feature>
<reference evidence="3 4" key="1">
    <citation type="submission" date="2024-10" db="EMBL/GenBank/DDBJ databases">
        <title>The Natural Products Discovery Center: Release of the First 8490 Sequenced Strains for Exploring Actinobacteria Biosynthetic Diversity.</title>
        <authorList>
            <person name="Kalkreuter E."/>
            <person name="Kautsar S.A."/>
            <person name="Yang D."/>
            <person name="Bader C.D."/>
            <person name="Teijaro C.N."/>
            <person name="Fluegel L."/>
            <person name="Davis C.M."/>
            <person name="Simpson J.R."/>
            <person name="Lauterbach L."/>
            <person name="Steele A.D."/>
            <person name="Gui C."/>
            <person name="Meng S."/>
            <person name="Li G."/>
            <person name="Viehrig K."/>
            <person name="Ye F."/>
            <person name="Su P."/>
            <person name="Kiefer A.F."/>
            <person name="Nichols A."/>
            <person name="Cepeda A.J."/>
            <person name="Yan W."/>
            <person name="Fan B."/>
            <person name="Jiang Y."/>
            <person name="Adhikari A."/>
            <person name="Zheng C.-J."/>
            <person name="Schuster L."/>
            <person name="Cowan T.M."/>
            <person name="Smanski M.J."/>
            <person name="Chevrette M.G."/>
            <person name="De Carvalho L.P.S."/>
            <person name="Shen B."/>
        </authorList>
    </citation>
    <scope>NUCLEOTIDE SEQUENCE [LARGE SCALE GENOMIC DNA]</scope>
    <source>
        <strain evidence="3 4">NPDC012540</strain>
    </source>
</reference>
<keyword evidence="2" id="KW-0812">Transmembrane</keyword>